<dbReference type="OrthoDB" id="9799199at2"/>
<name>A0A5B9QPK2_9BACT</name>
<dbReference type="AlphaFoldDB" id="A0A5B9QPK2"/>
<sequence length="316" mass="33590">MNDLIVPPYLVRTAIAAACVMAAGTVVRLVAIRKQPNDVAAQRLQSLKTWWIITSLVIGAALAGPLAIVILAALVSLLALREYAALPFQPPLDRNALWGGYGLVLCSYGALLFGQGELFVKGFPLLAVLLPSTLLILSGDAAQYTRQVARMTWGLLVTAYGIGHLALLVKPPPSATPDTDVVGLFLFVVAVTEVNDIAQALGGRRIGRRKLSAISPRKTWEGFACGLFVSVIVAVLLGRWLTTLALGPLAAAGVLISVAGLLGDLNISGLKREVGVKDSGTMVPGQGGILDRIDSLTFTAPLFYYFYLYYWLGTSK</sequence>
<organism evidence="2 3">
    <name type="scientific">Roseimaritima ulvae</name>
    <dbReference type="NCBI Taxonomy" id="980254"/>
    <lineage>
        <taxon>Bacteria</taxon>
        <taxon>Pseudomonadati</taxon>
        <taxon>Planctomycetota</taxon>
        <taxon>Planctomycetia</taxon>
        <taxon>Pirellulales</taxon>
        <taxon>Pirellulaceae</taxon>
        <taxon>Roseimaritima</taxon>
    </lineage>
</organism>
<feature type="transmembrane region" description="Helical" evidence="1">
    <location>
        <begin position="219"/>
        <end position="238"/>
    </location>
</feature>
<feature type="transmembrane region" description="Helical" evidence="1">
    <location>
        <begin position="151"/>
        <end position="169"/>
    </location>
</feature>
<feature type="transmembrane region" description="Helical" evidence="1">
    <location>
        <begin position="96"/>
        <end position="113"/>
    </location>
</feature>
<dbReference type="PANTHER" id="PTHR43535:SF1">
    <property type="entry name" value="PHOSPHATIDATE CYTIDYLYLTRANSFERASE"/>
    <property type="match status" value="1"/>
</dbReference>
<keyword evidence="3" id="KW-1185">Reference proteome</keyword>
<dbReference type="PANTHER" id="PTHR43535">
    <property type="entry name" value="PHOSPHATIDATE CYTIDYLYLTRANSFERASE"/>
    <property type="match status" value="1"/>
</dbReference>
<evidence type="ECO:0000313" key="3">
    <source>
        <dbReference type="Proteomes" id="UP000325286"/>
    </source>
</evidence>
<reference evidence="2 3" key="1">
    <citation type="submission" date="2019-08" db="EMBL/GenBank/DDBJ databases">
        <title>Deep-cultivation of Planctomycetes and their phenomic and genomic characterization uncovers novel biology.</title>
        <authorList>
            <person name="Wiegand S."/>
            <person name="Jogler M."/>
            <person name="Boedeker C."/>
            <person name="Pinto D."/>
            <person name="Vollmers J."/>
            <person name="Rivas-Marin E."/>
            <person name="Kohn T."/>
            <person name="Peeters S.H."/>
            <person name="Heuer A."/>
            <person name="Rast P."/>
            <person name="Oberbeckmann S."/>
            <person name="Bunk B."/>
            <person name="Jeske O."/>
            <person name="Meyerdierks A."/>
            <person name="Storesund J.E."/>
            <person name="Kallscheuer N."/>
            <person name="Luecker S."/>
            <person name="Lage O.M."/>
            <person name="Pohl T."/>
            <person name="Merkel B.J."/>
            <person name="Hornburger P."/>
            <person name="Mueller R.-W."/>
            <person name="Bruemmer F."/>
            <person name="Labrenz M."/>
            <person name="Spormann A.M."/>
            <person name="Op den Camp H."/>
            <person name="Overmann J."/>
            <person name="Amann R."/>
            <person name="Jetten M.S.M."/>
            <person name="Mascher T."/>
            <person name="Medema M.H."/>
            <person name="Devos D.P."/>
            <person name="Kaster A.-K."/>
            <person name="Ovreas L."/>
            <person name="Rohde M."/>
            <person name="Galperin M.Y."/>
            <person name="Jogler C."/>
        </authorList>
    </citation>
    <scope>NUCLEOTIDE SEQUENCE [LARGE SCALE GENOMIC DNA]</scope>
    <source>
        <strain evidence="2 3">UC8</strain>
    </source>
</reference>
<evidence type="ECO:0000313" key="2">
    <source>
        <dbReference type="EMBL" id="QEG40884.1"/>
    </source>
</evidence>
<feature type="transmembrane region" description="Helical" evidence="1">
    <location>
        <begin position="244"/>
        <end position="262"/>
    </location>
</feature>
<feature type="transmembrane region" description="Helical" evidence="1">
    <location>
        <begin position="50"/>
        <end position="75"/>
    </location>
</feature>
<evidence type="ECO:0000256" key="1">
    <source>
        <dbReference type="SAM" id="Phobius"/>
    </source>
</evidence>
<dbReference type="RefSeq" id="WP_068140189.1">
    <property type="nucleotide sequence ID" value="NZ_CP042914.1"/>
</dbReference>
<dbReference type="EC" id="2.7.7.41" evidence="2"/>
<protein>
    <submittedName>
        <fullName evidence="2">Phosphatidate cytidylyltransferase</fullName>
        <ecNumber evidence="2">2.7.7.41</ecNumber>
    </submittedName>
</protein>
<dbReference type="GO" id="GO:0009273">
    <property type="term" value="P:peptidoglycan-based cell wall biogenesis"/>
    <property type="evidence" value="ECO:0007669"/>
    <property type="project" value="TreeGrafter"/>
</dbReference>
<keyword evidence="1" id="KW-0472">Membrane</keyword>
<dbReference type="Proteomes" id="UP000325286">
    <property type="component" value="Chromosome"/>
</dbReference>
<keyword evidence="2" id="KW-0808">Transferase</keyword>
<accession>A0A5B9QPK2</accession>
<keyword evidence="1" id="KW-0812">Transmembrane</keyword>
<dbReference type="GO" id="GO:0005886">
    <property type="term" value="C:plasma membrane"/>
    <property type="evidence" value="ECO:0007669"/>
    <property type="project" value="TreeGrafter"/>
</dbReference>
<dbReference type="Pfam" id="PF01148">
    <property type="entry name" value="CTP_transf_1"/>
    <property type="match status" value="1"/>
</dbReference>
<keyword evidence="1" id="KW-1133">Transmembrane helix</keyword>
<dbReference type="EMBL" id="CP042914">
    <property type="protein sequence ID" value="QEG40884.1"/>
    <property type="molecule type" value="Genomic_DNA"/>
</dbReference>
<feature type="transmembrane region" description="Helical" evidence="1">
    <location>
        <begin position="181"/>
        <end position="198"/>
    </location>
</feature>
<feature type="transmembrane region" description="Helical" evidence="1">
    <location>
        <begin position="9"/>
        <end position="30"/>
    </location>
</feature>
<dbReference type="GO" id="GO:0004605">
    <property type="term" value="F:phosphatidate cytidylyltransferase activity"/>
    <property type="evidence" value="ECO:0007669"/>
    <property type="project" value="UniProtKB-EC"/>
</dbReference>
<feature type="transmembrane region" description="Helical" evidence="1">
    <location>
        <begin position="119"/>
        <end position="139"/>
    </location>
</feature>
<gene>
    <name evidence="2" type="primary">cdsA_1</name>
    <name evidence="2" type="ORF">UC8_29020</name>
</gene>
<keyword evidence="2" id="KW-0548">Nucleotidyltransferase</keyword>
<proteinExistence type="predicted"/>
<dbReference type="KEGG" id="rul:UC8_29020"/>